<gene>
    <name evidence="4" type="ORF">PIB30_042624</name>
</gene>
<reference evidence="4 5" key="1">
    <citation type="journal article" date="2023" name="Plants (Basel)">
        <title>Bridging the Gap: Combining Genomics and Transcriptomics Approaches to Understand Stylosanthes scabra, an Orphan Legume from the Brazilian Caatinga.</title>
        <authorList>
            <person name="Ferreira-Neto J.R.C."/>
            <person name="da Silva M.D."/>
            <person name="Binneck E."/>
            <person name="de Melo N.F."/>
            <person name="da Silva R.H."/>
            <person name="de Melo A.L.T.M."/>
            <person name="Pandolfi V."/>
            <person name="Bustamante F.O."/>
            <person name="Brasileiro-Vidal A.C."/>
            <person name="Benko-Iseppon A.M."/>
        </authorList>
    </citation>
    <scope>NUCLEOTIDE SEQUENCE [LARGE SCALE GENOMIC DNA]</scope>
    <source>
        <tissue evidence="4">Leaves</tissue>
    </source>
</reference>
<organism evidence="4 5">
    <name type="scientific">Stylosanthes scabra</name>
    <dbReference type="NCBI Taxonomy" id="79078"/>
    <lineage>
        <taxon>Eukaryota</taxon>
        <taxon>Viridiplantae</taxon>
        <taxon>Streptophyta</taxon>
        <taxon>Embryophyta</taxon>
        <taxon>Tracheophyta</taxon>
        <taxon>Spermatophyta</taxon>
        <taxon>Magnoliopsida</taxon>
        <taxon>eudicotyledons</taxon>
        <taxon>Gunneridae</taxon>
        <taxon>Pentapetalae</taxon>
        <taxon>rosids</taxon>
        <taxon>fabids</taxon>
        <taxon>Fabales</taxon>
        <taxon>Fabaceae</taxon>
        <taxon>Papilionoideae</taxon>
        <taxon>50 kb inversion clade</taxon>
        <taxon>dalbergioids sensu lato</taxon>
        <taxon>Dalbergieae</taxon>
        <taxon>Pterocarpus clade</taxon>
        <taxon>Stylosanthes</taxon>
    </lineage>
</organism>
<protein>
    <recommendedName>
        <fullName evidence="3">RRM domain-containing protein</fullName>
    </recommendedName>
</protein>
<feature type="compositionally biased region" description="Polar residues" evidence="2">
    <location>
        <begin position="415"/>
        <end position="436"/>
    </location>
</feature>
<dbReference type="PROSITE" id="PS50102">
    <property type="entry name" value="RRM"/>
    <property type="match status" value="1"/>
</dbReference>
<dbReference type="PANTHER" id="PTHR34427:SF5">
    <property type="entry name" value="DUF4283 DOMAIN-CONTAINING PROTEIN"/>
    <property type="match status" value="1"/>
</dbReference>
<feature type="region of interest" description="Disordered" evidence="2">
    <location>
        <begin position="110"/>
        <end position="132"/>
    </location>
</feature>
<dbReference type="Gene3D" id="3.30.70.330">
    <property type="match status" value="1"/>
</dbReference>
<feature type="region of interest" description="Disordered" evidence="2">
    <location>
        <begin position="409"/>
        <end position="436"/>
    </location>
</feature>
<accession>A0ABU6YE36</accession>
<evidence type="ECO:0000313" key="4">
    <source>
        <dbReference type="EMBL" id="MED6208171.1"/>
    </source>
</evidence>
<dbReference type="InterPro" id="IPR000504">
    <property type="entry name" value="RRM_dom"/>
</dbReference>
<dbReference type="InterPro" id="IPR012677">
    <property type="entry name" value="Nucleotide-bd_a/b_plait_sf"/>
</dbReference>
<dbReference type="Pfam" id="PF00076">
    <property type="entry name" value="RRM_1"/>
    <property type="match status" value="1"/>
</dbReference>
<dbReference type="SUPFAM" id="SSF54928">
    <property type="entry name" value="RNA-binding domain, RBD"/>
    <property type="match status" value="1"/>
</dbReference>
<dbReference type="PANTHER" id="PTHR34427">
    <property type="entry name" value="DUF4283 DOMAIN PROTEIN"/>
    <property type="match status" value="1"/>
</dbReference>
<dbReference type="EMBL" id="JASCZI010241899">
    <property type="protein sequence ID" value="MED6208171.1"/>
    <property type="molecule type" value="Genomic_DNA"/>
</dbReference>
<evidence type="ECO:0000313" key="5">
    <source>
        <dbReference type="Proteomes" id="UP001341840"/>
    </source>
</evidence>
<dbReference type="SMART" id="SM00360">
    <property type="entry name" value="RRM"/>
    <property type="match status" value="1"/>
</dbReference>
<keyword evidence="1" id="KW-0694">RNA-binding</keyword>
<dbReference type="InterPro" id="IPR035979">
    <property type="entry name" value="RBD_domain_sf"/>
</dbReference>
<comment type="caution">
    <text evidence="4">The sequence shown here is derived from an EMBL/GenBank/DDBJ whole genome shotgun (WGS) entry which is preliminary data.</text>
</comment>
<evidence type="ECO:0000256" key="2">
    <source>
        <dbReference type="SAM" id="MobiDB-lite"/>
    </source>
</evidence>
<proteinExistence type="predicted"/>
<feature type="domain" description="RRM" evidence="3">
    <location>
        <begin position="14"/>
        <end position="92"/>
    </location>
</feature>
<evidence type="ECO:0000256" key="1">
    <source>
        <dbReference type="PROSITE-ProRule" id="PRU00176"/>
    </source>
</evidence>
<evidence type="ECO:0000259" key="3">
    <source>
        <dbReference type="PROSITE" id="PS50102"/>
    </source>
</evidence>
<keyword evidence="5" id="KW-1185">Reference proteome</keyword>
<name>A0ABU6YE36_9FABA</name>
<sequence length="459" mass="52412">MKRQDLSWVEDNSFSVFADNLPKDVTIEWLWKVFSSTGRVIDVYLSRKVRPRNPLKFAFIRYAYREEVQRTIEQLDGWLVWGCRIRLTESRYKRGEKRERVAGNGTMQGVMQQSNPIQNDRRGADRTNNGGLTYKETLVKPKNVGPYQDGEGDDRIQTLGDSKIYLNEDCEVKEMLNRCLVGETLEPYDLQNLEAAIMDDWSNLKGVKMIGPMKVLLIFDTPQEAEKALDSEKLKRHFLELRWATIGEANWNRKYWIMVTGLPMHGWTKDNMEKIGRVWGRVIQIEEEICGHYNFFRVQIVANIGPSICALAAVVIGEETFNIFIKEDGERACVGYVRRIIEPNVRDHAMGSKDLGSGDTHIRDEQVNTNAVENIPAVVETQNAVAMAVEGEESMVGEAQSILKNVEDDPCRADGQTSPNVDLNDNSIGPSPTRTKFLQDDKRTEDVIQEWGEVLYQKA</sequence>
<dbReference type="Proteomes" id="UP001341840">
    <property type="component" value="Unassembled WGS sequence"/>
</dbReference>